<dbReference type="EMBL" id="GGEC01087094">
    <property type="protein sequence ID" value="MBX67578.1"/>
    <property type="molecule type" value="Transcribed_RNA"/>
</dbReference>
<organism evidence="1">
    <name type="scientific">Rhizophora mucronata</name>
    <name type="common">Asiatic mangrove</name>
    <dbReference type="NCBI Taxonomy" id="61149"/>
    <lineage>
        <taxon>Eukaryota</taxon>
        <taxon>Viridiplantae</taxon>
        <taxon>Streptophyta</taxon>
        <taxon>Embryophyta</taxon>
        <taxon>Tracheophyta</taxon>
        <taxon>Spermatophyta</taxon>
        <taxon>Magnoliopsida</taxon>
        <taxon>eudicotyledons</taxon>
        <taxon>Gunneridae</taxon>
        <taxon>Pentapetalae</taxon>
        <taxon>rosids</taxon>
        <taxon>fabids</taxon>
        <taxon>Malpighiales</taxon>
        <taxon>Rhizophoraceae</taxon>
        <taxon>Rhizophora</taxon>
    </lineage>
</organism>
<name>A0A2P2QKQ2_RHIMU</name>
<proteinExistence type="predicted"/>
<reference evidence="1" key="1">
    <citation type="submission" date="2018-02" db="EMBL/GenBank/DDBJ databases">
        <title>Rhizophora mucronata_Transcriptome.</title>
        <authorList>
            <person name="Meera S.P."/>
            <person name="Sreeshan A."/>
            <person name="Augustine A."/>
        </authorList>
    </citation>
    <scope>NUCLEOTIDE SEQUENCE</scope>
    <source>
        <tissue evidence="1">Leaf</tissue>
    </source>
</reference>
<protein>
    <submittedName>
        <fullName evidence="1">Uncharacterized protein</fullName>
    </submittedName>
</protein>
<accession>A0A2P2QKQ2</accession>
<sequence length="23" mass="2961">MQSSFKLSLWVYTHLRWTTFRSW</sequence>
<evidence type="ECO:0000313" key="1">
    <source>
        <dbReference type="EMBL" id="MBX67578.1"/>
    </source>
</evidence>
<dbReference type="AlphaFoldDB" id="A0A2P2QKQ2"/>